<protein>
    <submittedName>
        <fullName evidence="1">Uncharacterized protein</fullName>
    </submittedName>
</protein>
<sequence length="80" mass="9358">MTSRLPTTPISFCLLLMPYRHPVLPGGTVSRHVKTCFFFGETTKKKKSLRIFLFFVFEKNKNPNTFYFGFSNLENKSFLL</sequence>
<dbReference type="EMBL" id="MN740789">
    <property type="protein sequence ID" value="QHU11785.1"/>
    <property type="molecule type" value="Genomic_DNA"/>
</dbReference>
<accession>A0A6C0K157</accession>
<reference evidence="1" key="1">
    <citation type="journal article" date="2020" name="Nature">
        <title>Giant virus diversity and host interactions through global metagenomics.</title>
        <authorList>
            <person name="Schulz F."/>
            <person name="Roux S."/>
            <person name="Paez-Espino D."/>
            <person name="Jungbluth S."/>
            <person name="Walsh D.A."/>
            <person name="Denef V.J."/>
            <person name="McMahon K.D."/>
            <person name="Konstantinidis K.T."/>
            <person name="Eloe-Fadrosh E.A."/>
            <person name="Kyrpides N.C."/>
            <person name="Woyke T."/>
        </authorList>
    </citation>
    <scope>NUCLEOTIDE SEQUENCE</scope>
    <source>
        <strain evidence="1">GVMAG-S-1101169-75</strain>
    </source>
</reference>
<evidence type="ECO:0000313" key="1">
    <source>
        <dbReference type="EMBL" id="QHU11785.1"/>
    </source>
</evidence>
<proteinExistence type="predicted"/>
<organism evidence="1">
    <name type="scientific">viral metagenome</name>
    <dbReference type="NCBI Taxonomy" id="1070528"/>
    <lineage>
        <taxon>unclassified sequences</taxon>
        <taxon>metagenomes</taxon>
        <taxon>organismal metagenomes</taxon>
    </lineage>
</organism>
<name>A0A6C0K157_9ZZZZ</name>
<dbReference type="AlphaFoldDB" id="A0A6C0K157"/>